<protein>
    <recommendedName>
        <fullName evidence="3">Flagellar FliJ protein</fullName>
    </recommendedName>
</protein>
<evidence type="ECO:0000256" key="4">
    <source>
        <dbReference type="ARBA" id="ARBA00022448"/>
    </source>
</evidence>
<evidence type="ECO:0000256" key="7">
    <source>
        <dbReference type="ARBA" id="ARBA00022795"/>
    </source>
</evidence>
<dbReference type="PANTHER" id="PTHR38786">
    <property type="entry name" value="FLAGELLAR FLIJ PROTEIN"/>
    <property type="match status" value="1"/>
</dbReference>
<comment type="subcellular location">
    <subcellularLocation>
        <location evidence="1">Cell membrane</location>
        <topology evidence="1">Peripheral membrane protein</topology>
        <orientation evidence="1">Cytoplasmic side</orientation>
    </subcellularLocation>
</comment>
<keyword evidence="6" id="KW-0145">Chemotaxis</keyword>
<dbReference type="AlphaFoldDB" id="A0A510X996"/>
<comment type="similarity">
    <text evidence="2">Belongs to the FliJ family.</text>
</comment>
<dbReference type="NCBIfam" id="TIGR02473">
    <property type="entry name" value="flagell_FliJ"/>
    <property type="match status" value="1"/>
</dbReference>
<evidence type="ECO:0000256" key="1">
    <source>
        <dbReference type="ARBA" id="ARBA00004413"/>
    </source>
</evidence>
<dbReference type="InterPro" id="IPR052570">
    <property type="entry name" value="FliJ"/>
</dbReference>
<sequence length="155" mass="17961">MSQRGPLDTLIELAQEGRDRAALGLAQARQGEQQGVAQVETLKRYRQEYAERLQRAMQEGIDPASMHNYQHFLRSLDDAMGRAQQALEQQRRQVTRSQQQWQGEQRKLSSYDTLASRRADQAERVRQRQELRLNDELSQLALRRGRTPHSLQGGH</sequence>
<dbReference type="InterPro" id="IPR012823">
    <property type="entry name" value="Flagell_FliJ"/>
</dbReference>
<proteinExistence type="inferred from homology"/>
<dbReference type="PRINTS" id="PR01004">
    <property type="entry name" value="FLGFLIJ"/>
</dbReference>
<dbReference type="GO" id="GO:0044781">
    <property type="term" value="P:bacterial-type flagellum organization"/>
    <property type="evidence" value="ECO:0007669"/>
    <property type="project" value="UniProtKB-KW"/>
</dbReference>
<evidence type="ECO:0000256" key="6">
    <source>
        <dbReference type="ARBA" id="ARBA00022500"/>
    </source>
</evidence>
<dbReference type="PIRSF" id="PIRSF019404">
    <property type="entry name" value="FliJ"/>
    <property type="match status" value="1"/>
</dbReference>
<dbReference type="GO" id="GO:0005886">
    <property type="term" value="C:plasma membrane"/>
    <property type="evidence" value="ECO:0007669"/>
    <property type="project" value="UniProtKB-SubCell"/>
</dbReference>
<evidence type="ECO:0000313" key="12">
    <source>
        <dbReference type="EMBL" id="GEK48012.1"/>
    </source>
</evidence>
<evidence type="ECO:0000256" key="8">
    <source>
        <dbReference type="ARBA" id="ARBA00022927"/>
    </source>
</evidence>
<dbReference type="GO" id="GO:0015031">
    <property type="term" value="P:protein transport"/>
    <property type="evidence" value="ECO:0007669"/>
    <property type="project" value="UniProtKB-KW"/>
</dbReference>
<dbReference type="GO" id="GO:0009288">
    <property type="term" value="C:bacterial-type flagellum"/>
    <property type="evidence" value="ECO:0007669"/>
    <property type="project" value="InterPro"/>
</dbReference>
<reference evidence="12 13" key="1">
    <citation type="submission" date="2019-07" db="EMBL/GenBank/DDBJ databases">
        <title>Whole genome shotgun sequence of Halomonas pacifica NBRC 102220.</title>
        <authorList>
            <person name="Hosoyama A."/>
            <person name="Uohara A."/>
            <person name="Ohji S."/>
            <person name="Ichikawa N."/>
        </authorList>
    </citation>
    <scope>NUCLEOTIDE SEQUENCE [LARGE SCALE GENOMIC DNA]</scope>
    <source>
        <strain evidence="12 13">NBRC 102220</strain>
    </source>
</reference>
<dbReference type="InterPro" id="IPR018006">
    <property type="entry name" value="Flag_FliJ_proteobac"/>
</dbReference>
<dbReference type="GO" id="GO:0071973">
    <property type="term" value="P:bacterial-type flagellum-dependent cell motility"/>
    <property type="evidence" value="ECO:0007669"/>
    <property type="project" value="InterPro"/>
</dbReference>
<organism evidence="12 13">
    <name type="scientific">Bisbaumannia pacifica</name>
    <dbReference type="NCBI Taxonomy" id="77098"/>
    <lineage>
        <taxon>Bacteria</taxon>
        <taxon>Pseudomonadati</taxon>
        <taxon>Pseudomonadota</taxon>
        <taxon>Gammaproteobacteria</taxon>
        <taxon>Oceanospirillales</taxon>
        <taxon>Halomonadaceae</taxon>
        <taxon>Bisbaumannia</taxon>
    </lineage>
</organism>
<keyword evidence="9" id="KW-0472">Membrane</keyword>
<dbReference type="Gene3D" id="1.10.287.1700">
    <property type="match status" value="1"/>
</dbReference>
<evidence type="ECO:0000256" key="2">
    <source>
        <dbReference type="ARBA" id="ARBA00010004"/>
    </source>
</evidence>
<dbReference type="GO" id="GO:0003774">
    <property type="term" value="F:cytoskeletal motor activity"/>
    <property type="evidence" value="ECO:0007669"/>
    <property type="project" value="InterPro"/>
</dbReference>
<keyword evidence="8" id="KW-0653">Protein transport</keyword>
<accession>A0A510X996</accession>
<evidence type="ECO:0000256" key="10">
    <source>
        <dbReference type="ARBA" id="ARBA00023225"/>
    </source>
</evidence>
<dbReference type="GO" id="GO:0006935">
    <property type="term" value="P:chemotaxis"/>
    <property type="evidence" value="ECO:0007669"/>
    <property type="project" value="UniProtKB-KW"/>
</dbReference>
<dbReference type="Pfam" id="PF02050">
    <property type="entry name" value="FliJ"/>
    <property type="match status" value="1"/>
</dbReference>
<keyword evidence="5" id="KW-1003">Cell membrane</keyword>
<evidence type="ECO:0000256" key="9">
    <source>
        <dbReference type="ARBA" id="ARBA00023136"/>
    </source>
</evidence>
<dbReference type="InterPro" id="IPR053716">
    <property type="entry name" value="Flag_assembly_chemotaxis_eff"/>
</dbReference>
<dbReference type="EMBL" id="BJUK01000025">
    <property type="protein sequence ID" value="GEK48012.1"/>
    <property type="molecule type" value="Genomic_DNA"/>
</dbReference>
<keyword evidence="10" id="KW-1006">Bacterial flagellum protein export</keyword>
<keyword evidence="4" id="KW-0813">Transport</keyword>
<feature type="region of interest" description="Disordered" evidence="11">
    <location>
        <begin position="83"/>
        <end position="127"/>
    </location>
</feature>
<keyword evidence="7" id="KW-1005">Bacterial flagellum biogenesis</keyword>
<keyword evidence="13" id="KW-1185">Reference proteome</keyword>
<evidence type="ECO:0000256" key="5">
    <source>
        <dbReference type="ARBA" id="ARBA00022475"/>
    </source>
</evidence>
<comment type="caution">
    <text evidence="12">The sequence shown here is derived from an EMBL/GenBank/DDBJ whole genome shotgun (WGS) entry which is preliminary data.</text>
</comment>
<evidence type="ECO:0000256" key="11">
    <source>
        <dbReference type="SAM" id="MobiDB-lite"/>
    </source>
</evidence>
<dbReference type="OrthoDB" id="6465096at2"/>
<dbReference type="RefSeq" id="WP_146803351.1">
    <property type="nucleotide sequence ID" value="NZ_BJUK01000025.1"/>
</dbReference>
<gene>
    <name evidence="12" type="ORF">HPA02_22950</name>
</gene>
<evidence type="ECO:0000256" key="3">
    <source>
        <dbReference type="ARBA" id="ARBA00020392"/>
    </source>
</evidence>
<dbReference type="Proteomes" id="UP000321275">
    <property type="component" value="Unassembled WGS sequence"/>
</dbReference>
<name>A0A510X996_9GAMM</name>
<evidence type="ECO:0000313" key="13">
    <source>
        <dbReference type="Proteomes" id="UP000321275"/>
    </source>
</evidence>
<dbReference type="PANTHER" id="PTHR38786:SF1">
    <property type="entry name" value="FLAGELLAR FLIJ PROTEIN"/>
    <property type="match status" value="1"/>
</dbReference>
<feature type="compositionally biased region" description="Basic and acidic residues" evidence="11">
    <location>
        <begin position="104"/>
        <end position="127"/>
    </location>
</feature>